<dbReference type="PANTHER" id="PTHR31845">
    <property type="entry name" value="FINGER DOMAIN PROTEIN, PUTATIVE-RELATED"/>
    <property type="match status" value="1"/>
</dbReference>
<evidence type="ECO:0008006" key="9">
    <source>
        <dbReference type="Google" id="ProtNLM"/>
    </source>
</evidence>
<dbReference type="SUPFAM" id="SSF57701">
    <property type="entry name" value="Zn2/Cys6 DNA-binding domain"/>
    <property type="match status" value="1"/>
</dbReference>
<name>A0A9P9IEN5_9PLEO</name>
<dbReference type="Proteomes" id="UP000700596">
    <property type="component" value="Unassembled WGS sequence"/>
</dbReference>
<dbReference type="PANTHER" id="PTHR31845:SF32">
    <property type="entry name" value="MISCELLANEOUS ZN(II)2CYS6 TRANSCRIPTION FACTOR (EUROFUNG)-RELATED"/>
    <property type="match status" value="1"/>
</dbReference>
<comment type="subcellular location">
    <subcellularLocation>
        <location evidence="1">Nucleus</location>
    </subcellularLocation>
</comment>
<dbReference type="GO" id="GO:0000981">
    <property type="term" value="F:DNA-binding transcription factor activity, RNA polymerase II-specific"/>
    <property type="evidence" value="ECO:0007669"/>
    <property type="project" value="InterPro"/>
</dbReference>
<keyword evidence="5" id="KW-0539">Nucleus</keyword>
<keyword evidence="3" id="KW-0238">DNA-binding</keyword>
<gene>
    <name evidence="7" type="ORF">B0J11DRAFT_108797</name>
</gene>
<organism evidence="7 8">
    <name type="scientific">Dendryphion nanum</name>
    <dbReference type="NCBI Taxonomy" id="256645"/>
    <lineage>
        <taxon>Eukaryota</taxon>
        <taxon>Fungi</taxon>
        <taxon>Dikarya</taxon>
        <taxon>Ascomycota</taxon>
        <taxon>Pezizomycotina</taxon>
        <taxon>Dothideomycetes</taxon>
        <taxon>Pleosporomycetidae</taxon>
        <taxon>Pleosporales</taxon>
        <taxon>Torulaceae</taxon>
        <taxon>Dendryphion</taxon>
    </lineage>
</organism>
<reference evidence="7" key="1">
    <citation type="journal article" date="2021" name="Nat. Commun.">
        <title>Genetic determinants of endophytism in the Arabidopsis root mycobiome.</title>
        <authorList>
            <person name="Mesny F."/>
            <person name="Miyauchi S."/>
            <person name="Thiergart T."/>
            <person name="Pickel B."/>
            <person name="Atanasova L."/>
            <person name="Karlsson M."/>
            <person name="Huettel B."/>
            <person name="Barry K.W."/>
            <person name="Haridas S."/>
            <person name="Chen C."/>
            <person name="Bauer D."/>
            <person name="Andreopoulos W."/>
            <person name="Pangilinan J."/>
            <person name="LaButti K."/>
            <person name="Riley R."/>
            <person name="Lipzen A."/>
            <person name="Clum A."/>
            <person name="Drula E."/>
            <person name="Henrissat B."/>
            <person name="Kohler A."/>
            <person name="Grigoriev I.V."/>
            <person name="Martin F.M."/>
            <person name="Hacquard S."/>
        </authorList>
    </citation>
    <scope>NUCLEOTIDE SEQUENCE</scope>
    <source>
        <strain evidence="7">MPI-CAGE-CH-0243</strain>
    </source>
</reference>
<evidence type="ECO:0000313" key="8">
    <source>
        <dbReference type="Proteomes" id="UP000700596"/>
    </source>
</evidence>
<protein>
    <recommendedName>
        <fullName evidence="9">Zn(2)-C6 fungal-type domain-containing protein</fullName>
    </recommendedName>
</protein>
<dbReference type="AlphaFoldDB" id="A0A9P9IEN5"/>
<dbReference type="GO" id="GO:0000976">
    <property type="term" value="F:transcription cis-regulatory region binding"/>
    <property type="evidence" value="ECO:0007669"/>
    <property type="project" value="TreeGrafter"/>
</dbReference>
<keyword evidence="2" id="KW-0805">Transcription regulation</keyword>
<evidence type="ECO:0000256" key="3">
    <source>
        <dbReference type="ARBA" id="ARBA00023125"/>
    </source>
</evidence>
<dbReference type="InterPro" id="IPR051089">
    <property type="entry name" value="prtT"/>
</dbReference>
<evidence type="ECO:0000256" key="5">
    <source>
        <dbReference type="ARBA" id="ARBA00023242"/>
    </source>
</evidence>
<dbReference type="GO" id="GO:0008270">
    <property type="term" value="F:zinc ion binding"/>
    <property type="evidence" value="ECO:0007669"/>
    <property type="project" value="InterPro"/>
</dbReference>
<evidence type="ECO:0000313" key="7">
    <source>
        <dbReference type="EMBL" id="KAH7117077.1"/>
    </source>
</evidence>
<keyword evidence="4" id="KW-0804">Transcription</keyword>
<evidence type="ECO:0000256" key="1">
    <source>
        <dbReference type="ARBA" id="ARBA00004123"/>
    </source>
</evidence>
<dbReference type="CDD" id="cd12148">
    <property type="entry name" value="fungal_TF_MHR"/>
    <property type="match status" value="1"/>
</dbReference>
<dbReference type="OrthoDB" id="1600564at2759"/>
<evidence type="ECO:0000256" key="4">
    <source>
        <dbReference type="ARBA" id="ARBA00023163"/>
    </source>
</evidence>
<proteinExistence type="predicted"/>
<accession>A0A9P9IEN5</accession>
<dbReference type="CDD" id="cd00067">
    <property type="entry name" value="GAL4"/>
    <property type="match status" value="1"/>
</dbReference>
<sequence>MPRDNMESAGTSVSSNIASYGYACSNCVRAKCKCVVKQGTTTCERCHRLNRQCIPGEQIRKRAGRKPSKRAQLEDRLDNLVTLLQAQQSAKESGAPVTIQSAQAHPWSSLPSNTPVASSVSLTVNQPVEHPVLTPAASTRTHSNASPAPSAHIFPLDESLGRCLHTFRSVQLKCFPCVLIPVTMTVSEMERRFPFLWLNIRTICAQSTPVQMDLALQTREIFSRQVLIEGERNVDLLLGVLMQISWTHFFFRPGKPFLGILSNIAKAMVYDLRLLGPIGDSPAGGVFSCPEPSVQGQVLPPSSSHEQRRALLGCYIMSSSVSSLCRYAPMQWDLNVEEAASSLQSRPECPDDELLVAMSRISRIIDDTTKLMRLPVDEVGPLLMHVKPLLESLDRLKSTISQVVLSNNTVHSYLISCEMTIYELALFRSSVTNSEKTYDFRRIEYLNSCLKAARACTDHFFAFDVESIIGMNFFLTLHCLQGLRTLYRLSIFDELGWDRAAVRRTSDVIAYLQRFVTLAETVHRQLSGCVSPDFKMWSASAEKLKSVIPLWKAGLDKADGITARPNENVEEITLDPMILDFLDDSWYTDIFNSIA</sequence>
<feature type="region of interest" description="Disordered" evidence="6">
    <location>
        <begin position="92"/>
        <end position="112"/>
    </location>
</feature>
<comment type="caution">
    <text evidence="7">The sequence shown here is derived from an EMBL/GenBank/DDBJ whole genome shotgun (WGS) entry which is preliminary data.</text>
</comment>
<dbReference type="EMBL" id="JAGMWT010000014">
    <property type="protein sequence ID" value="KAH7117077.1"/>
    <property type="molecule type" value="Genomic_DNA"/>
</dbReference>
<keyword evidence="8" id="KW-1185">Reference proteome</keyword>
<evidence type="ECO:0000256" key="6">
    <source>
        <dbReference type="SAM" id="MobiDB-lite"/>
    </source>
</evidence>
<evidence type="ECO:0000256" key="2">
    <source>
        <dbReference type="ARBA" id="ARBA00023015"/>
    </source>
</evidence>
<dbReference type="InterPro" id="IPR001138">
    <property type="entry name" value="Zn2Cys6_DnaBD"/>
</dbReference>
<dbReference type="GO" id="GO:0005634">
    <property type="term" value="C:nucleus"/>
    <property type="evidence" value="ECO:0007669"/>
    <property type="project" value="UniProtKB-SubCell"/>
</dbReference>
<dbReference type="Gene3D" id="4.10.240.10">
    <property type="entry name" value="Zn(2)-C6 fungal-type DNA-binding domain"/>
    <property type="match status" value="1"/>
</dbReference>
<dbReference type="InterPro" id="IPR036864">
    <property type="entry name" value="Zn2-C6_fun-type_DNA-bd_sf"/>
</dbReference>